<evidence type="ECO:0000256" key="3">
    <source>
        <dbReference type="ARBA" id="ARBA00022723"/>
    </source>
</evidence>
<proteinExistence type="inferred from homology"/>
<evidence type="ECO:0000256" key="4">
    <source>
        <dbReference type="ARBA" id="ARBA00022801"/>
    </source>
</evidence>
<dbReference type="GO" id="GO:0006508">
    <property type="term" value="P:proteolysis"/>
    <property type="evidence" value="ECO:0007669"/>
    <property type="project" value="UniProtKB-KW"/>
</dbReference>
<evidence type="ECO:0000256" key="1">
    <source>
        <dbReference type="ARBA" id="ARBA00007261"/>
    </source>
</evidence>
<reference evidence="11" key="1">
    <citation type="journal article" date="2006" name="PLoS Biol.">
        <title>Macronuclear genome sequence of the ciliate Tetrahymena thermophila, a model eukaryote.</title>
        <authorList>
            <person name="Eisen J.A."/>
            <person name="Coyne R.S."/>
            <person name="Wu M."/>
            <person name="Wu D."/>
            <person name="Thiagarajan M."/>
            <person name="Wortman J.R."/>
            <person name="Badger J.H."/>
            <person name="Ren Q."/>
            <person name="Amedeo P."/>
            <person name="Jones K.M."/>
            <person name="Tallon L.J."/>
            <person name="Delcher A.L."/>
            <person name="Salzberg S.L."/>
            <person name="Silva J.C."/>
            <person name="Haas B.J."/>
            <person name="Majoros W.H."/>
            <person name="Farzad M."/>
            <person name="Carlton J.M."/>
            <person name="Smith R.K. Jr."/>
            <person name="Garg J."/>
            <person name="Pearlman R.E."/>
            <person name="Karrer K.M."/>
            <person name="Sun L."/>
            <person name="Manning G."/>
            <person name="Elde N.C."/>
            <person name="Turkewitz A.P."/>
            <person name="Asai D.J."/>
            <person name="Wilkes D.E."/>
            <person name="Wang Y."/>
            <person name="Cai H."/>
            <person name="Collins K."/>
            <person name="Stewart B.A."/>
            <person name="Lee S.R."/>
            <person name="Wilamowska K."/>
            <person name="Weinberg Z."/>
            <person name="Ruzzo W.L."/>
            <person name="Wloga D."/>
            <person name="Gaertig J."/>
            <person name="Frankel J."/>
            <person name="Tsao C.-C."/>
            <person name="Gorovsky M.A."/>
            <person name="Keeling P.J."/>
            <person name="Waller R.F."/>
            <person name="Patron N.J."/>
            <person name="Cherry J.M."/>
            <person name="Stover N.A."/>
            <person name="Krieger C.J."/>
            <person name="del Toro C."/>
            <person name="Ryder H.F."/>
            <person name="Williamson S.C."/>
            <person name="Barbeau R.A."/>
            <person name="Hamilton E.P."/>
            <person name="Orias E."/>
        </authorList>
    </citation>
    <scope>NUCLEOTIDE SEQUENCE [LARGE SCALE GENOMIC DNA]</scope>
    <source>
        <strain evidence="11">SB210</strain>
    </source>
</reference>
<dbReference type="GO" id="GO:0004222">
    <property type="term" value="F:metalloendopeptidase activity"/>
    <property type="evidence" value="ECO:0007669"/>
    <property type="project" value="InterPro"/>
</dbReference>
<feature type="domain" description="Peptidase M16 C-terminal" evidence="9">
    <location>
        <begin position="798"/>
        <end position="973"/>
    </location>
</feature>
<evidence type="ECO:0000259" key="9">
    <source>
        <dbReference type="Pfam" id="PF05193"/>
    </source>
</evidence>
<evidence type="ECO:0000256" key="6">
    <source>
        <dbReference type="ARBA" id="ARBA00023049"/>
    </source>
</evidence>
<dbReference type="Gene3D" id="3.30.830.10">
    <property type="entry name" value="Metalloenzyme, LuxS/M16 peptidase-like"/>
    <property type="match status" value="4"/>
</dbReference>
<organism evidence="10 11">
    <name type="scientific">Tetrahymena thermophila (strain SB210)</name>
    <dbReference type="NCBI Taxonomy" id="312017"/>
    <lineage>
        <taxon>Eukaryota</taxon>
        <taxon>Sar</taxon>
        <taxon>Alveolata</taxon>
        <taxon>Ciliophora</taxon>
        <taxon>Intramacronucleata</taxon>
        <taxon>Oligohymenophorea</taxon>
        <taxon>Hymenostomatida</taxon>
        <taxon>Tetrahymenina</taxon>
        <taxon>Tetrahymenidae</taxon>
        <taxon>Tetrahymena</taxon>
    </lineage>
</organism>
<dbReference type="Pfam" id="PF05193">
    <property type="entry name" value="Peptidase_M16_C"/>
    <property type="match status" value="1"/>
</dbReference>
<evidence type="ECO:0000256" key="7">
    <source>
        <dbReference type="RuleBase" id="RU004447"/>
    </source>
</evidence>
<evidence type="ECO:0000313" key="11">
    <source>
        <dbReference type="Proteomes" id="UP000009168"/>
    </source>
</evidence>
<dbReference type="InterPro" id="IPR001431">
    <property type="entry name" value="Pept_M16_Zn_BS"/>
</dbReference>
<dbReference type="STRING" id="312017.W7XGQ1"/>
<dbReference type="InterPro" id="IPR011249">
    <property type="entry name" value="Metalloenz_LuxS/M16"/>
</dbReference>
<keyword evidence="4" id="KW-0378">Hydrolase</keyword>
<dbReference type="KEGG" id="tet:TTHERM_000181089"/>
<protein>
    <submittedName>
        <fullName evidence="10">Insulin-degrading enzyme</fullName>
    </submittedName>
</protein>
<dbReference type="eggNOG" id="KOG1065">
    <property type="taxonomic scope" value="Eukaryota"/>
</dbReference>
<keyword evidence="5" id="KW-0862">Zinc</keyword>
<dbReference type="PANTHER" id="PTHR43690:SF18">
    <property type="entry name" value="INSULIN-DEGRADING ENZYME-RELATED"/>
    <property type="match status" value="1"/>
</dbReference>
<dbReference type="Pfam" id="PF00675">
    <property type="entry name" value="Peptidase_M16"/>
    <property type="match status" value="1"/>
</dbReference>
<dbReference type="AlphaFoldDB" id="W7XGQ1"/>
<evidence type="ECO:0000313" key="10">
    <source>
        <dbReference type="EMBL" id="EWS76218.1"/>
    </source>
</evidence>
<dbReference type="GeneID" id="24437677"/>
<keyword evidence="2" id="KW-0645">Protease</keyword>
<evidence type="ECO:0000256" key="5">
    <source>
        <dbReference type="ARBA" id="ARBA00022833"/>
    </source>
</evidence>
<dbReference type="PANTHER" id="PTHR43690">
    <property type="entry name" value="NARDILYSIN"/>
    <property type="match status" value="1"/>
</dbReference>
<dbReference type="GO" id="GO:0046872">
    <property type="term" value="F:metal ion binding"/>
    <property type="evidence" value="ECO:0007669"/>
    <property type="project" value="UniProtKB-KW"/>
</dbReference>
<dbReference type="InterPro" id="IPR050626">
    <property type="entry name" value="Peptidase_M16"/>
</dbReference>
<keyword evidence="3" id="KW-0479">Metal-binding</keyword>
<dbReference type="InterPro" id="IPR007863">
    <property type="entry name" value="Peptidase_M16_C"/>
</dbReference>
<evidence type="ECO:0000256" key="2">
    <source>
        <dbReference type="ARBA" id="ARBA00022670"/>
    </source>
</evidence>
<keyword evidence="6" id="KW-0482">Metalloprotease</keyword>
<feature type="domain" description="Peptidase M16 N-terminal" evidence="8">
    <location>
        <begin position="111"/>
        <end position="209"/>
    </location>
</feature>
<dbReference type="SUPFAM" id="SSF63411">
    <property type="entry name" value="LuxS/MPP-like metallohydrolase"/>
    <property type="match status" value="4"/>
</dbReference>
<accession>W7XGQ1</accession>
<dbReference type="InterPro" id="IPR011765">
    <property type="entry name" value="Pept_M16_N"/>
</dbReference>
<name>W7XGQ1_TETTS</name>
<dbReference type="PROSITE" id="PS00143">
    <property type="entry name" value="INSULINASE"/>
    <property type="match status" value="1"/>
</dbReference>
<dbReference type="Proteomes" id="UP000009168">
    <property type="component" value="Unassembled WGS sequence"/>
</dbReference>
<dbReference type="InParanoid" id="W7XGQ1"/>
<keyword evidence="11" id="KW-1185">Reference proteome</keyword>
<dbReference type="OrthoDB" id="277191at2759"/>
<sequence length="1098" mass="129938">MKANCQIKQYFYLLIAIAAIALLFLCFLDKEINKNEIVAFKKYKFQLRNYLFQNETVKTDEEPNTKPQLNITKSKYDKYQYEILKLENGINLLIAHKENVEKLGINIALNGVGSYRDPKDLQGLSHFVEHLLFTGSANYSRIDDILLQSSLKNGQINGMTMPNQTMYPFVFNDLQDIEFCLKRYVDFLKYPLLQKEEVKNELQSVHSEFVNLLAHSTQSILFVLKDLAKKDHPFFGFQCGSEESLSKVGDDPKQIVTQFLEENYLNENTYVTVITDSQLLNQTKAMVQNELLKLEKKETHQFNFNNSDMAFDSENKGKYIKINSLTQITELSIFIPLDVKLSQQTKSFQFITFVFQDLMSINYCSYLLKYHYVSDCDLIVEEITTQEQFLGVYMSLTQKGFDNQFEISRLFFQYFDLIKSKLDKEELKNKVLQEQSYYFENQQPIDVFTYITMLGYSFMFNQNDHLLNDEYDFTKVDKEELNYIINQFNAQNALFILRKNFQDTEEEQAQRYFQTQDKESENQNDLDLVKIMRFLQSGNDSFQNEVKYYNIKYSEYKLNDIEIQSLNKKVTNLEENISINILELSIKDYDESNIQQEIKVIIKQLQSTSHQLILNKQVSPHSIQKKKNKSVFQKLSEQIYKNTQRPQLIKTKKNINLWLYQNHDLYPGLAFASILMSDPSIEQSLVSQFYVELIADYFNLFFDAGLFYPTSKGLSMTVYGYTDNLQRTIFSILESSFDDENFLNEDKYLYLLERHRSYIYRQRENYSVLEIFDWMKDILHAEYLSVETKLDLINSEQISLSDLQNWFKRYKSRFNAELFIGGAVTQHIAEQYLDNFIERIEYNSIPDFEYKPLAYYDVKQKSKTFVYRSNQTYYDENNFSIINYYQIGELNDKKSVKAAQIISQFFNAYSFYYLRSISQLGYNIFSFEYSVGGKMRAITIGIQGHKYAPNEMNHHIEVLIDQVFKEISKLPENVDFNQILDFRGSRSNEIYSLGQAQQSFWELIVNNVLSPEQETKKNKEIHITKREVLVKFKKWFKQQSAKISFQGENKYRKNSDKNQTISQDDTFSFSEEKLYYCPKQLQSELKQKFYLVPVQRKQ</sequence>
<evidence type="ECO:0000259" key="8">
    <source>
        <dbReference type="Pfam" id="PF00675"/>
    </source>
</evidence>
<gene>
    <name evidence="10" type="ORF">TTHERM_000181089</name>
</gene>
<dbReference type="RefSeq" id="XP_012651265.1">
    <property type="nucleotide sequence ID" value="XM_012795811.1"/>
</dbReference>
<comment type="similarity">
    <text evidence="1 7">Belongs to the peptidase M16 family.</text>
</comment>
<dbReference type="EMBL" id="GG662840">
    <property type="protein sequence ID" value="EWS76218.1"/>
    <property type="molecule type" value="Genomic_DNA"/>
</dbReference>